<dbReference type="InterPro" id="IPR004513">
    <property type="entry name" value="FtsX"/>
</dbReference>
<comment type="subcellular location">
    <subcellularLocation>
        <location evidence="1">Cell membrane</location>
        <topology evidence="1">Multi-pass membrane protein</topology>
    </subcellularLocation>
</comment>
<feature type="domain" description="FtsX extracellular" evidence="13">
    <location>
        <begin position="59"/>
        <end position="152"/>
    </location>
</feature>
<feature type="domain" description="ABC3 transporter permease C-terminal" evidence="12">
    <location>
        <begin position="175"/>
        <end position="290"/>
    </location>
</feature>
<dbReference type="PIRSF" id="PIRSF003097">
    <property type="entry name" value="FtsX"/>
    <property type="match status" value="1"/>
</dbReference>
<dbReference type="NCBIfam" id="NF038347">
    <property type="entry name" value="FtsX_Gpos"/>
    <property type="match status" value="1"/>
</dbReference>
<sequence length="297" mass="33244">MKLRTLGRHVREGTKNLGRNGWMTFASISAVAVMLLVVGVFLLLIMNVNNVASSIEDDVELKVYIELTASEEQQNELLTEIEKLPHIESITFVDKEEGLNQLIDSLDEAGEVFESIRAENPLNDSFVVRATSPQLTEQVAVTIEPLENVERVNYGQDYVERLFTITDFVRTIGLVLVLGMMFTAMFLIANTIKLTIVARKREIQIMKLVGATNGFIRWPFFIEGILLGILGALIPILLIGFGYSYLVTNYGARIEIMFFSLLPAFPYVWQIAGLLVGIGAFIGVWGSMMSVRKFLKV</sequence>
<evidence type="ECO:0000256" key="5">
    <source>
        <dbReference type="ARBA" id="ARBA00022618"/>
    </source>
</evidence>
<keyword evidence="7 11" id="KW-1133">Transmembrane helix</keyword>
<evidence type="ECO:0000256" key="10">
    <source>
        <dbReference type="PIRNR" id="PIRNR003097"/>
    </source>
</evidence>
<comment type="function">
    <text evidence="10">Part of the ABC transporter FtsEX involved in asymmetric cellular division facilitating the initiation of sporulation.</text>
</comment>
<dbReference type="InterPro" id="IPR003838">
    <property type="entry name" value="ABC3_permease_C"/>
</dbReference>
<organism evidence="14 15">
    <name type="scientific">Halalkalibacter kiskunsagensis</name>
    <dbReference type="NCBI Taxonomy" id="1548599"/>
    <lineage>
        <taxon>Bacteria</taxon>
        <taxon>Bacillati</taxon>
        <taxon>Bacillota</taxon>
        <taxon>Bacilli</taxon>
        <taxon>Bacillales</taxon>
        <taxon>Bacillaceae</taxon>
        <taxon>Halalkalibacter</taxon>
    </lineage>
</organism>
<dbReference type="InterPro" id="IPR058204">
    <property type="entry name" value="FtsX_firmicutes-type"/>
</dbReference>
<comment type="similarity">
    <text evidence="2 10">Belongs to the ABC-4 integral membrane protein family. FtsX subfamily.</text>
</comment>
<evidence type="ECO:0000313" key="15">
    <source>
        <dbReference type="Proteomes" id="UP001589838"/>
    </source>
</evidence>
<evidence type="ECO:0000256" key="4">
    <source>
        <dbReference type="ARBA" id="ARBA00022475"/>
    </source>
</evidence>
<protein>
    <recommendedName>
        <fullName evidence="3 10">Cell division protein FtsX</fullName>
    </recommendedName>
</protein>
<reference evidence="14 15" key="1">
    <citation type="submission" date="2024-09" db="EMBL/GenBank/DDBJ databases">
        <authorList>
            <person name="Sun Q."/>
            <person name="Mori K."/>
        </authorList>
    </citation>
    <scope>NUCLEOTIDE SEQUENCE [LARGE SCALE GENOMIC DNA]</scope>
    <source>
        <strain evidence="14 15">NCAIM B.02610</strain>
    </source>
</reference>
<keyword evidence="9 10" id="KW-0131">Cell cycle</keyword>
<dbReference type="Pfam" id="PF02687">
    <property type="entry name" value="FtsX"/>
    <property type="match status" value="1"/>
</dbReference>
<name>A0ABV6K9D8_9BACI</name>
<evidence type="ECO:0000256" key="2">
    <source>
        <dbReference type="ARBA" id="ARBA00007379"/>
    </source>
</evidence>
<feature type="transmembrane region" description="Helical" evidence="11">
    <location>
        <begin position="218"/>
        <end position="247"/>
    </location>
</feature>
<dbReference type="PANTHER" id="PTHR47755:SF1">
    <property type="entry name" value="CELL DIVISION PROTEIN FTSX"/>
    <property type="match status" value="1"/>
</dbReference>
<keyword evidence="15" id="KW-1185">Reference proteome</keyword>
<dbReference type="PANTHER" id="PTHR47755">
    <property type="entry name" value="CELL DIVISION PROTEIN FTSX"/>
    <property type="match status" value="1"/>
</dbReference>
<evidence type="ECO:0000256" key="11">
    <source>
        <dbReference type="SAM" id="Phobius"/>
    </source>
</evidence>
<evidence type="ECO:0000256" key="1">
    <source>
        <dbReference type="ARBA" id="ARBA00004651"/>
    </source>
</evidence>
<dbReference type="EMBL" id="JBHLUX010000015">
    <property type="protein sequence ID" value="MFC0469928.1"/>
    <property type="molecule type" value="Genomic_DNA"/>
</dbReference>
<dbReference type="Gene3D" id="3.30.70.3040">
    <property type="match status" value="1"/>
</dbReference>
<keyword evidence="5 10" id="KW-0132">Cell division</keyword>
<evidence type="ECO:0000256" key="7">
    <source>
        <dbReference type="ARBA" id="ARBA00022989"/>
    </source>
</evidence>
<feature type="transmembrane region" description="Helical" evidence="11">
    <location>
        <begin position="172"/>
        <end position="197"/>
    </location>
</feature>
<evidence type="ECO:0000256" key="3">
    <source>
        <dbReference type="ARBA" id="ARBA00021907"/>
    </source>
</evidence>
<keyword evidence="6 11" id="KW-0812">Transmembrane</keyword>
<feature type="transmembrane region" description="Helical" evidence="11">
    <location>
        <begin position="267"/>
        <end position="286"/>
    </location>
</feature>
<dbReference type="Pfam" id="PF18075">
    <property type="entry name" value="FtsX_ECD"/>
    <property type="match status" value="1"/>
</dbReference>
<keyword evidence="8 10" id="KW-0472">Membrane</keyword>
<evidence type="ECO:0000256" key="9">
    <source>
        <dbReference type="ARBA" id="ARBA00023306"/>
    </source>
</evidence>
<keyword evidence="4 10" id="KW-1003">Cell membrane</keyword>
<evidence type="ECO:0000256" key="6">
    <source>
        <dbReference type="ARBA" id="ARBA00022692"/>
    </source>
</evidence>
<proteinExistence type="inferred from homology"/>
<evidence type="ECO:0000259" key="13">
    <source>
        <dbReference type="Pfam" id="PF18075"/>
    </source>
</evidence>
<accession>A0ABV6K9D8</accession>
<dbReference type="RefSeq" id="WP_335963615.1">
    <property type="nucleotide sequence ID" value="NZ_JAXBLX010000056.1"/>
</dbReference>
<dbReference type="InterPro" id="IPR040690">
    <property type="entry name" value="FtsX_ECD"/>
</dbReference>
<evidence type="ECO:0000313" key="14">
    <source>
        <dbReference type="EMBL" id="MFC0469928.1"/>
    </source>
</evidence>
<evidence type="ECO:0000259" key="12">
    <source>
        <dbReference type="Pfam" id="PF02687"/>
    </source>
</evidence>
<gene>
    <name evidence="14" type="primary">ftsX</name>
    <name evidence="14" type="ORF">ACFFHM_05100</name>
</gene>
<feature type="transmembrane region" description="Helical" evidence="11">
    <location>
        <begin position="21"/>
        <end position="46"/>
    </location>
</feature>
<comment type="caution">
    <text evidence="14">The sequence shown here is derived from an EMBL/GenBank/DDBJ whole genome shotgun (WGS) entry which is preliminary data.</text>
</comment>
<evidence type="ECO:0000256" key="8">
    <source>
        <dbReference type="ARBA" id="ARBA00023136"/>
    </source>
</evidence>
<dbReference type="Proteomes" id="UP001589838">
    <property type="component" value="Unassembled WGS sequence"/>
</dbReference>